<dbReference type="Pfam" id="PF03094">
    <property type="entry name" value="Mlo"/>
    <property type="match status" value="1"/>
</dbReference>
<sequence length="158" mass="17646">MAADGGGLLNRSLEETPSWAVATVCFVFIFLGLCVEYLIHLGSHWLKKHKKASLYEATEKLKSVLMLLGFMSLLLTVTQRSISKICISNHEADMMLPCRSRSGTKTTKSFRHLWVTLNNLTAETFTSRNGRGLKEENSYTSLDHCSSKVIIAHISPAR</sequence>
<name>A0A2Z6ZW41_9LAMI</name>
<dbReference type="Proteomes" id="UP000250235">
    <property type="component" value="Unassembled WGS sequence"/>
</dbReference>
<dbReference type="OrthoDB" id="1388414at2759"/>
<reference evidence="9 10" key="1">
    <citation type="journal article" date="2015" name="Proc. Natl. Acad. Sci. U.S.A.">
        <title>The resurrection genome of Boea hygrometrica: A blueprint for survival of dehydration.</title>
        <authorList>
            <person name="Xiao L."/>
            <person name="Yang G."/>
            <person name="Zhang L."/>
            <person name="Yang X."/>
            <person name="Zhao S."/>
            <person name="Ji Z."/>
            <person name="Zhou Q."/>
            <person name="Hu M."/>
            <person name="Wang Y."/>
            <person name="Chen M."/>
            <person name="Xu Y."/>
            <person name="Jin H."/>
            <person name="Xiao X."/>
            <person name="Hu G."/>
            <person name="Bao F."/>
            <person name="Hu Y."/>
            <person name="Wan P."/>
            <person name="Li L."/>
            <person name="Deng X."/>
            <person name="Kuang T."/>
            <person name="Xiang C."/>
            <person name="Zhu J.K."/>
            <person name="Oliver M.J."/>
            <person name="He Y."/>
        </authorList>
    </citation>
    <scope>NUCLEOTIDE SEQUENCE [LARGE SCALE GENOMIC DNA]</scope>
    <source>
        <strain evidence="10">cv. XS01</strain>
    </source>
</reference>
<keyword evidence="6 8" id="KW-0472">Membrane</keyword>
<feature type="transmembrane region" description="Helical" evidence="8">
    <location>
        <begin position="19"/>
        <end position="39"/>
    </location>
</feature>
<accession>A0A2Z6ZW41</accession>
<gene>
    <name evidence="9" type="ORF">F511_45403</name>
</gene>
<dbReference type="GO" id="GO:0006952">
    <property type="term" value="P:defense response"/>
    <property type="evidence" value="ECO:0007669"/>
    <property type="project" value="UniProtKB-KW"/>
</dbReference>
<comment type="subcellular location">
    <subcellularLocation>
        <location evidence="1">Membrane</location>
        <topology evidence="1">Multi-pass membrane protein</topology>
    </subcellularLocation>
</comment>
<proteinExistence type="inferred from homology"/>
<evidence type="ECO:0000313" key="10">
    <source>
        <dbReference type="Proteomes" id="UP000250235"/>
    </source>
</evidence>
<comment type="similarity">
    <text evidence="2">Belongs to the MLO family.</text>
</comment>
<evidence type="ECO:0000313" key="9">
    <source>
        <dbReference type="EMBL" id="KZV07117.1"/>
    </source>
</evidence>
<evidence type="ECO:0000256" key="1">
    <source>
        <dbReference type="ARBA" id="ARBA00004141"/>
    </source>
</evidence>
<dbReference type="GO" id="GO:0016020">
    <property type="term" value="C:membrane"/>
    <property type="evidence" value="ECO:0007669"/>
    <property type="project" value="UniProtKB-SubCell"/>
</dbReference>
<organism evidence="9 10">
    <name type="scientific">Dorcoceras hygrometricum</name>
    <dbReference type="NCBI Taxonomy" id="472368"/>
    <lineage>
        <taxon>Eukaryota</taxon>
        <taxon>Viridiplantae</taxon>
        <taxon>Streptophyta</taxon>
        <taxon>Embryophyta</taxon>
        <taxon>Tracheophyta</taxon>
        <taxon>Spermatophyta</taxon>
        <taxon>Magnoliopsida</taxon>
        <taxon>eudicotyledons</taxon>
        <taxon>Gunneridae</taxon>
        <taxon>Pentapetalae</taxon>
        <taxon>asterids</taxon>
        <taxon>lamiids</taxon>
        <taxon>Lamiales</taxon>
        <taxon>Gesneriaceae</taxon>
        <taxon>Didymocarpoideae</taxon>
        <taxon>Trichosporeae</taxon>
        <taxon>Loxocarpinae</taxon>
        <taxon>Dorcoceras</taxon>
    </lineage>
</organism>
<evidence type="ECO:0000256" key="4">
    <source>
        <dbReference type="ARBA" id="ARBA00022821"/>
    </source>
</evidence>
<keyword evidence="4" id="KW-0611">Plant defense</keyword>
<evidence type="ECO:0000256" key="2">
    <source>
        <dbReference type="ARBA" id="ARBA00006574"/>
    </source>
</evidence>
<evidence type="ECO:0000256" key="7">
    <source>
        <dbReference type="ARBA" id="ARBA00023265"/>
    </source>
</evidence>
<protein>
    <submittedName>
        <fullName evidence="9">MLO-like protein 3</fullName>
    </submittedName>
</protein>
<dbReference type="AlphaFoldDB" id="A0A2Z6ZW41"/>
<evidence type="ECO:0000256" key="3">
    <source>
        <dbReference type="ARBA" id="ARBA00022692"/>
    </source>
</evidence>
<evidence type="ECO:0000256" key="6">
    <source>
        <dbReference type="ARBA" id="ARBA00023136"/>
    </source>
</evidence>
<evidence type="ECO:0000256" key="5">
    <source>
        <dbReference type="ARBA" id="ARBA00022989"/>
    </source>
</evidence>
<keyword evidence="3 8" id="KW-0812">Transmembrane</keyword>
<dbReference type="PANTHER" id="PTHR31942">
    <property type="entry name" value="MLO-LIKE PROTEIN 1"/>
    <property type="match status" value="1"/>
</dbReference>
<dbReference type="InterPro" id="IPR004326">
    <property type="entry name" value="Mlo"/>
</dbReference>
<evidence type="ECO:0000256" key="8">
    <source>
        <dbReference type="SAM" id="Phobius"/>
    </source>
</evidence>
<keyword evidence="10" id="KW-1185">Reference proteome</keyword>
<keyword evidence="5 8" id="KW-1133">Transmembrane helix</keyword>
<keyword evidence="7" id="KW-0568">Pathogenesis-related protein</keyword>
<dbReference type="PANTHER" id="PTHR31942:SF89">
    <property type="entry name" value="MLO-LIKE PROTEIN 3"/>
    <property type="match status" value="1"/>
</dbReference>
<dbReference type="EMBL" id="KV042452">
    <property type="protein sequence ID" value="KZV07117.1"/>
    <property type="molecule type" value="Genomic_DNA"/>
</dbReference>